<evidence type="ECO:0000256" key="2">
    <source>
        <dbReference type="ARBA" id="ARBA00007131"/>
    </source>
</evidence>
<name>A0AAW9Q3Y9_9BURK</name>
<dbReference type="AlphaFoldDB" id="A0AAW9Q3Y9"/>
<dbReference type="Proteomes" id="UP001336250">
    <property type="component" value="Unassembled WGS sequence"/>
</dbReference>
<keyword evidence="3" id="KW-0786">Thiamine pyrophosphate</keyword>
<evidence type="ECO:0000256" key="3">
    <source>
        <dbReference type="ARBA" id="ARBA00023052"/>
    </source>
</evidence>
<dbReference type="Gene3D" id="3.40.50.920">
    <property type="match status" value="1"/>
</dbReference>
<dbReference type="FunFam" id="3.40.50.970:FF:000129">
    <property type="entry name" value="Transketolase"/>
    <property type="match status" value="1"/>
</dbReference>
<dbReference type="SMART" id="SM00861">
    <property type="entry name" value="Transket_pyr"/>
    <property type="match status" value="1"/>
</dbReference>
<dbReference type="Gene3D" id="3.40.50.970">
    <property type="match status" value="1"/>
</dbReference>
<dbReference type="InterPro" id="IPR051157">
    <property type="entry name" value="PDH/Transketolase"/>
</dbReference>
<evidence type="ECO:0000256" key="1">
    <source>
        <dbReference type="ARBA" id="ARBA00001964"/>
    </source>
</evidence>
<comment type="similarity">
    <text evidence="2">Belongs to the transketolase family.</text>
</comment>
<reference evidence="5 6" key="1">
    <citation type="submission" date="2024-02" db="EMBL/GenBank/DDBJ databases">
        <title>Genome sequence of Aquincola sp. MAHUQ-54.</title>
        <authorList>
            <person name="Huq M.A."/>
        </authorList>
    </citation>
    <scope>NUCLEOTIDE SEQUENCE [LARGE SCALE GENOMIC DNA]</scope>
    <source>
        <strain evidence="5 6">MAHUQ-54</strain>
    </source>
</reference>
<comment type="cofactor">
    <cofactor evidence="1">
        <name>thiamine diphosphate</name>
        <dbReference type="ChEBI" id="CHEBI:58937"/>
    </cofactor>
</comment>
<dbReference type="SUPFAM" id="SSF52922">
    <property type="entry name" value="TK C-terminal domain-like"/>
    <property type="match status" value="1"/>
</dbReference>
<sequence length="314" mass="33883">MREAFSNALVRLALADPKVLLLTGDHGYALFDEFRKRCPDQYINAGIAEQNMVGMAAGLARVGFRPFVYGLAAFVPVRTVEQIKLDIAHDALPVVLLGDGAGFVYSHLGTSHQSTEDIACTRAIPGLEVLSPADRFEMTASMDYAYATNGPVYLRMGKSDRGDVHTGPVDQLLAGTLLSVRAGRVDRPGLIATGSMVRTAMDIAQELDLAVWSAPMLKPLRFEDVCAAARVTSGLVTLEEHSVLGGLGAAVTEITSEYEPVRVLRIGVPDRFSEHCGTHAYLLREHGLDAESVRRRISAFCLSLQPRATSTALS</sequence>
<dbReference type="InterPro" id="IPR029061">
    <property type="entry name" value="THDP-binding"/>
</dbReference>
<dbReference type="PANTHER" id="PTHR43825:SF1">
    <property type="entry name" value="TRANSKETOLASE-LIKE PYRIMIDINE-BINDING DOMAIN-CONTAINING PROTEIN"/>
    <property type="match status" value="1"/>
</dbReference>
<dbReference type="InterPro" id="IPR033248">
    <property type="entry name" value="Transketolase_C"/>
</dbReference>
<dbReference type="InterPro" id="IPR005475">
    <property type="entry name" value="Transketolase-like_Pyr-bd"/>
</dbReference>
<protein>
    <submittedName>
        <fullName evidence="5">Transketolase C-terminal domain-containing protein</fullName>
    </submittedName>
</protein>
<accession>A0AAW9Q3Y9</accession>
<keyword evidence="6" id="KW-1185">Reference proteome</keyword>
<dbReference type="RefSeq" id="WP_332289771.1">
    <property type="nucleotide sequence ID" value="NZ_JAZIBG010000028.1"/>
</dbReference>
<gene>
    <name evidence="5" type="ORF">V4F39_12470</name>
</gene>
<organism evidence="5 6">
    <name type="scientific">Aquincola agrisoli</name>
    <dbReference type="NCBI Taxonomy" id="3119538"/>
    <lineage>
        <taxon>Bacteria</taxon>
        <taxon>Pseudomonadati</taxon>
        <taxon>Pseudomonadota</taxon>
        <taxon>Betaproteobacteria</taxon>
        <taxon>Burkholderiales</taxon>
        <taxon>Sphaerotilaceae</taxon>
        <taxon>Aquincola</taxon>
    </lineage>
</organism>
<evidence type="ECO:0000313" key="6">
    <source>
        <dbReference type="Proteomes" id="UP001336250"/>
    </source>
</evidence>
<dbReference type="SUPFAM" id="SSF52518">
    <property type="entry name" value="Thiamin diphosphate-binding fold (THDP-binding)"/>
    <property type="match status" value="1"/>
</dbReference>
<dbReference type="CDD" id="cd07033">
    <property type="entry name" value="TPP_PYR_DXS_TK_like"/>
    <property type="match status" value="1"/>
</dbReference>
<dbReference type="PANTHER" id="PTHR43825">
    <property type="entry name" value="PYRUVATE DEHYDROGENASE E1 COMPONENT"/>
    <property type="match status" value="1"/>
</dbReference>
<evidence type="ECO:0000259" key="4">
    <source>
        <dbReference type="SMART" id="SM00861"/>
    </source>
</evidence>
<dbReference type="Pfam" id="PF02779">
    <property type="entry name" value="Transket_pyr"/>
    <property type="match status" value="1"/>
</dbReference>
<proteinExistence type="inferred from homology"/>
<comment type="caution">
    <text evidence="5">The sequence shown here is derived from an EMBL/GenBank/DDBJ whole genome shotgun (WGS) entry which is preliminary data.</text>
</comment>
<dbReference type="EMBL" id="JAZIBG010000028">
    <property type="protein sequence ID" value="MEF7614728.1"/>
    <property type="molecule type" value="Genomic_DNA"/>
</dbReference>
<evidence type="ECO:0000313" key="5">
    <source>
        <dbReference type="EMBL" id="MEF7614728.1"/>
    </source>
</evidence>
<dbReference type="InterPro" id="IPR009014">
    <property type="entry name" value="Transketo_C/PFOR_II"/>
</dbReference>
<dbReference type="Pfam" id="PF02780">
    <property type="entry name" value="Transketolase_C"/>
    <property type="match status" value="1"/>
</dbReference>
<feature type="domain" description="Transketolase-like pyrimidine-binding" evidence="4">
    <location>
        <begin position="1"/>
        <end position="164"/>
    </location>
</feature>